<comment type="caution">
    <text evidence="2">The sequence shown here is derived from an EMBL/GenBank/DDBJ whole genome shotgun (WGS) entry which is preliminary data.</text>
</comment>
<reference evidence="2 3" key="1">
    <citation type="submission" date="2024-07" db="EMBL/GenBank/DDBJ databases">
        <title>Chromosome-level genome assembly of the water stick insect Ranatra chinensis (Heteroptera: Nepidae).</title>
        <authorList>
            <person name="Liu X."/>
        </authorList>
    </citation>
    <scope>NUCLEOTIDE SEQUENCE [LARGE SCALE GENOMIC DNA]</scope>
    <source>
        <strain evidence="2">Cailab_2021Rc</strain>
        <tissue evidence="2">Muscle</tissue>
    </source>
</reference>
<feature type="compositionally biased region" description="Basic residues" evidence="1">
    <location>
        <begin position="839"/>
        <end position="851"/>
    </location>
</feature>
<feature type="region of interest" description="Disordered" evidence="1">
    <location>
        <begin position="366"/>
        <end position="663"/>
    </location>
</feature>
<feature type="compositionally biased region" description="Basic and acidic residues" evidence="1">
    <location>
        <begin position="745"/>
        <end position="758"/>
    </location>
</feature>
<feature type="compositionally biased region" description="Basic and acidic residues" evidence="1">
    <location>
        <begin position="785"/>
        <end position="796"/>
    </location>
</feature>
<feature type="compositionally biased region" description="Basic and acidic residues" evidence="1">
    <location>
        <begin position="707"/>
        <end position="720"/>
    </location>
</feature>
<keyword evidence="3" id="KW-1185">Reference proteome</keyword>
<feature type="compositionally biased region" description="Polar residues" evidence="1">
    <location>
        <begin position="477"/>
        <end position="486"/>
    </location>
</feature>
<name>A0ABD0YNR3_9HEMI</name>
<feature type="region of interest" description="Disordered" evidence="1">
    <location>
        <begin position="874"/>
        <end position="908"/>
    </location>
</feature>
<feature type="compositionally biased region" description="Basic and acidic residues" evidence="1">
    <location>
        <begin position="554"/>
        <end position="573"/>
    </location>
</feature>
<feature type="region of interest" description="Disordered" evidence="1">
    <location>
        <begin position="147"/>
        <end position="297"/>
    </location>
</feature>
<feature type="compositionally biased region" description="Basic and acidic residues" evidence="1">
    <location>
        <begin position="531"/>
        <end position="542"/>
    </location>
</feature>
<feature type="compositionally biased region" description="Basic and acidic residues" evidence="1">
    <location>
        <begin position="124"/>
        <end position="135"/>
    </location>
</feature>
<feature type="compositionally biased region" description="Basic and acidic residues" evidence="1">
    <location>
        <begin position="387"/>
        <end position="404"/>
    </location>
</feature>
<feature type="compositionally biased region" description="Basic and acidic residues" evidence="1">
    <location>
        <begin position="605"/>
        <end position="624"/>
    </location>
</feature>
<feature type="compositionally biased region" description="Basic and acidic residues" evidence="1">
    <location>
        <begin position="182"/>
        <end position="195"/>
    </location>
</feature>
<feature type="compositionally biased region" description="Polar residues" evidence="1">
    <location>
        <begin position="227"/>
        <end position="240"/>
    </location>
</feature>
<sequence>MSYYTRDYSLYPGLGGWGNRQPVAAPRVQPWSYSRPFSRTPLNIDIQDIDQSALTKSIYSGEESVSARTRPPVKHRSEEYRSPGARLVEKFTIRSSKEGAEGIEPAGTRSYWDSEGIARRRRRYLPEQDGPKSKYGETLPDEVLRSRRLLGEDTAQVRSRFREGRSKTPVTTNGATELEDTNVGKHFGERRRKDATCVVPEDSGRSSINIESSPTGNKSGRPFDDSQPYSSRIVETSSNGEVRDEVRCGKLSSEDIEHKESFNEETLPGASGARELGKSSEIQTKPSEGHSGDVSTEGVECAEVVCAVGQEVTVPEGGGRPDSEPISATTQESEGITGGFFDSEGENPVYATVRKKKQDIHTEVTLKKPSEDTLPQVVTLTLKRNKKVEGVADKEASQEKESEAKNGSVDVKSLPAVSKVPRLRKSSAGSKKPQSPQLNSTPHSENGPSENKEVPHNGMNGDSINGDVKIQMESGGKNCSKSNTSIRAPETKMNFNKNGAVGSEGPATKKVTATVGKKLARLPSPRTEVSSGHKAETSDRPKTGNGIGFIQKGFLERKPPSVKASDKNADTDRGTAIPVRKISEGNGKKQADTSPGKEGPPSAKKSCEAADGKEKCSESVEEAMHPNTPDQETSVADDKASGNKTGAGGDQGKTETKKPISGLKKLVWKKPSVTTNAVKAGTSTKEAVKEPNCNDPKLPQGPTGAASEKKVVEETKKETQIVETLPDKQASANGSSLESTACQDNGKKESMTGKKAIEENGPEAPKTKPPGGFQLKKLVTLKKKSVQENDEKKEGIGKVLTPKTKIGKSPVENSAPKLAQKKRLTPKSKEGAGTPKKQITVKKKVAAGKKVKSVDGSAVKPDISISLVDNGGRIAPLSHPGQAEEDDVASSGAIKRHNSKRRPSANIPEQLLAERKASDELLAEEAAFLDTMIQERMLGQRRKSSLGLSKTMEELQAAGGEARPFEPIKEAPREINNNVPAPLQDPGRAHYDRRQAWKLGITKAVEDETSSEDESSEEESSSEDGKLAHVLVHLVHPSKYSCRLCGLFLGAMMVANVRIQVICIDSYSHQPTQLYRIEFVPDESLGKNITF</sequence>
<feature type="compositionally biased region" description="Basic and acidic residues" evidence="1">
    <location>
        <begin position="581"/>
        <end position="591"/>
    </location>
</feature>
<feature type="compositionally biased region" description="Polar residues" evidence="1">
    <location>
        <begin position="427"/>
        <end position="449"/>
    </location>
</feature>
<gene>
    <name evidence="2" type="ORF">AAG570_005339</name>
</gene>
<feature type="region of interest" description="Disordered" evidence="1">
    <location>
        <begin position="312"/>
        <end position="346"/>
    </location>
</feature>
<evidence type="ECO:0000313" key="3">
    <source>
        <dbReference type="Proteomes" id="UP001558652"/>
    </source>
</evidence>
<proteinExistence type="predicted"/>
<feature type="region of interest" description="Disordered" evidence="1">
    <location>
        <begin position="122"/>
        <end position="141"/>
    </location>
</feature>
<feature type="compositionally biased region" description="Polar residues" evidence="1">
    <location>
        <begin position="205"/>
        <end position="218"/>
    </location>
</feature>
<feature type="compositionally biased region" description="Low complexity" evidence="1">
    <location>
        <begin position="508"/>
        <end position="517"/>
    </location>
</feature>
<dbReference type="Proteomes" id="UP001558652">
    <property type="component" value="Unassembled WGS sequence"/>
</dbReference>
<feature type="compositionally biased region" description="Basic residues" evidence="1">
    <location>
        <begin position="894"/>
        <end position="903"/>
    </location>
</feature>
<accession>A0ABD0YNR3</accession>
<dbReference type="EMBL" id="JBFDAA010000017">
    <property type="protein sequence ID" value="KAL1116870.1"/>
    <property type="molecule type" value="Genomic_DNA"/>
</dbReference>
<evidence type="ECO:0000313" key="2">
    <source>
        <dbReference type="EMBL" id="KAL1116870.1"/>
    </source>
</evidence>
<feature type="region of interest" description="Disordered" evidence="1">
    <location>
        <begin position="677"/>
        <end position="853"/>
    </location>
</feature>
<dbReference type="AlphaFoldDB" id="A0ABD0YNR3"/>
<feature type="region of interest" description="Disordered" evidence="1">
    <location>
        <begin position="60"/>
        <end position="82"/>
    </location>
</feature>
<organism evidence="2 3">
    <name type="scientific">Ranatra chinensis</name>
    <dbReference type="NCBI Taxonomy" id="642074"/>
    <lineage>
        <taxon>Eukaryota</taxon>
        <taxon>Metazoa</taxon>
        <taxon>Ecdysozoa</taxon>
        <taxon>Arthropoda</taxon>
        <taxon>Hexapoda</taxon>
        <taxon>Insecta</taxon>
        <taxon>Pterygota</taxon>
        <taxon>Neoptera</taxon>
        <taxon>Paraneoptera</taxon>
        <taxon>Hemiptera</taxon>
        <taxon>Heteroptera</taxon>
        <taxon>Panheteroptera</taxon>
        <taxon>Nepomorpha</taxon>
        <taxon>Nepidae</taxon>
        <taxon>Ranatrinae</taxon>
        <taxon>Ranatra</taxon>
    </lineage>
</organism>
<feature type="compositionally biased region" description="Basic and acidic residues" evidence="1">
    <location>
        <begin position="241"/>
        <end position="262"/>
    </location>
</feature>
<feature type="compositionally biased region" description="Polar residues" evidence="1">
    <location>
        <begin position="730"/>
        <end position="743"/>
    </location>
</feature>
<evidence type="ECO:0000256" key="1">
    <source>
        <dbReference type="SAM" id="MobiDB-lite"/>
    </source>
</evidence>
<protein>
    <submittedName>
        <fullName evidence="2">Uncharacterized protein</fullName>
    </submittedName>
</protein>